<dbReference type="PROSITE" id="PS51186">
    <property type="entry name" value="GNAT"/>
    <property type="match status" value="1"/>
</dbReference>
<dbReference type="EMBL" id="JAVCQK010000019">
    <property type="protein sequence ID" value="MFH7517960.1"/>
    <property type="molecule type" value="Genomic_DNA"/>
</dbReference>
<dbReference type="Proteomes" id="UP001610657">
    <property type="component" value="Unassembled WGS sequence"/>
</dbReference>
<dbReference type="CDD" id="cd04301">
    <property type="entry name" value="NAT_SF"/>
    <property type="match status" value="1"/>
</dbReference>
<dbReference type="SUPFAM" id="SSF55729">
    <property type="entry name" value="Acyl-CoA N-acyltransferases (Nat)"/>
    <property type="match status" value="1"/>
</dbReference>
<dbReference type="InterPro" id="IPR016181">
    <property type="entry name" value="Acyl_CoA_acyltransferase"/>
</dbReference>
<gene>
    <name evidence="2" type="ORF">RA271_22615</name>
</gene>
<reference evidence="2 3" key="1">
    <citation type="submission" date="2023-08" db="EMBL/GenBank/DDBJ databases">
        <title>Genomic and mutational analysis of Pseudomonas syringae pv. tagetis EB037 pathogenicity on sunflower.</title>
        <authorList>
            <person name="Maul J.E."/>
        </authorList>
    </citation>
    <scope>NUCLEOTIDE SEQUENCE [LARGE SCALE GENOMIC DNA]</scope>
    <source>
        <strain evidence="2 3">EB037_T1</strain>
    </source>
</reference>
<dbReference type="RefSeq" id="WP_158607743.1">
    <property type="nucleotide sequence ID" value="NZ_JAVCPR010000009.1"/>
</dbReference>
<evidence type="ECO:0000313" key="2">
    <source>
        <dbReference type="EMBL" id="MFH7517960.1"/>
    </source>
</evidence>
<evidence type="ECO:0000259" key="1">
    <source>
        <dbReference type="PROSITE" id="PS51186"/>
    </source>
</evidence>
<organism evidence="2 3">
    <name type="scientific">Pseudomonas syringae pv. tagetis</name>
    <dbReference type="NCBI Taxonomy" id="129140"/>
    <lineage>
        <taxon>Bacteria</taxon>
        <taxon>Pseudomonadati</taxon>
        <taxon>Pseudomonadota</taxon>
        <taxon>Gammaproteobacteria</taxon>
        <taxon>Pseudomonadales</taxon>
        <taxon>Pseudomonadaceae</taxon>
        <taxon>Pseudomonas</taxon>
    </lineage>
</organism>
<proteinExistence type="predicted"/>
<evidence type="ECO:0000313" key="3">
    <source>
        <dbReference type="Proteomes" id="UP001610657"/>
    </source>
</evidence>
<sequence length="259" mass="29162">MIIRNTGPVLHLGRCHYAGWTEWLYRIRHQTRSQRGLCSQGRTLYFDSLAVLKRKRELWHRDGARLLVKVPLRIANSTSDFLLSGGFKKVVSISGASLSVESSLALNSAAEWANGCYCEVANSSSTLASLKIYQCLQQQCDLTPVPLWVLRDCHEGKTLILRDSEGKIAGGATVVFFRNVVGTWDFLLFGMFVVAAHRGRGFGKRLLSQLLGLPEVSKSRTGFIMLEKEFIIEFYARFGFMAADHFCFLYCDGYSTRVK</sequence>
<dbReference type="Gene3D" id="3.40.630.30">
    <property type="match status" value="1"/>
</dbReference>
<feature type="domain" description="N-acetyltransferase" evidence="1">
    <location>
        <begin position="120"/>
        <end position="259"/>
    </location>
</feature>
<accession>A0ABW7NSV3</accession>
<comment type="caution">
    <text evidence="2">The sequence shown here is derived from an EMBL/GenBank/DDBJ whole genome shotgun (WGS) entry which is preliminary data.</text>
</comment>
<protein>
    <submittedName>
        <fullName evidence="2">GNAT family N-acetyltransferase</fullName>
    </submittedName>
</protein>
<name>A0ABW7NSV3_9PSED</name>
<keyword evidence="3" id="KW-1185">Reference proteome</keyword>
<dbReference type="Pfam" id="PF00583">
    <property type="entry name" value="Acetyltransf_1"/>
    <property type="match status" value="1"/>
</dbReference>
<dbReference type="InterPro" id="IPR000182">
    <property type="entry name" value="GNAT_dom"/>
</dbReference>